<dbReference type="InterPro" id="IPR022742">
    <property type="entry name" value="Hydrolase_4"/>
</dbReference>
<organism evidence="3 4">
    <name type="scientific">Callipepla squamata</name>
    <name type="common">Scaled quail</name>
    <dbReference type="NCBI Taxonomy" id="9009"/>
    <lineage>
        <taxon>Eukaryota</taxon>
        <taxon>Metazoa</taxon>
        <taxon>Chordata</taxon>
        <taxon>Craniata</taxon>
        <taxon>Vertebrata</taxon>
        <taxon>Euteleostomi</taxon>
        <taxon>Archelosauria</taxon>
        <taxon>Archosauria</taxon>
        <taxon>Dinosauria</taxon>
        <taxon>Saurischia</taxon>
        <taxon>Theropoda</taxon>
        <taxon>Coelurosauria</taxon>
        <taxon>Aves</taxon>
        <taxon>Neognathae</taxon>
        <taxon>Galloanserae</taxon>
        <taxon>Galliformes</taxon>
        <taxon>Odontophoridae</taxon>
        <taxon>Callipepla</taxon>
    </lineage>
</organism>
<accession>A0A226MZX9</accession>
<dbReference type="PANTHER" id="PTHR46331">
    <property type="entry name" value="VALACYCLOVIR HYDROLASE"/>
    <property type="match status" value="1"/>
</dbReference>
<dbReference type="SUPFAM" id="SSF53474">
    <property type="entry name" value="alpha/beta-Hydrolases"/>
    <property type="match status" value="1"/>
</dbReference>
<proteinExistence type="predicted"/>
<dbReference type="PANTHER" id="PTHR46331:SF2">
    <property type="entry name" value="VALACYCLOVIR HYDROLASE"/>
    <property type="match status" value="1"/>
</dbReference>
<sequence>MTWRRAGRVLMMLRPRTALLTTQGPAASYGTTSLRLSMAFRDEQQILLATQYLSTETTAFDYNPLKFTQNDGFPGSGQTDFGPQLKSMNKELFTIVAWDPRGYGQSIPPSRDFPPDFFERDAKDAVDLMQALKFKKFSLLGWSDGGITALIAAAKYPALIHKLVVWGANASVTQEDVRIYNGIRDVSKWSEKVKKPLEELYGHEYFAKTCEAWVDGIARFAEKSDVSKEYLLVTSISYPKGSICQQLLPRIKCPTLIIHGEKDPLVPRFHAEYIHEHIKGSRLHFMPEGKHNLHLRFAEEFNKEVEDFLR</sequence>
<gene>
    <name evidence="3" type="ORF">ASZ78_006133</name>
</gene>
<dbReference type="Pfam" id="PF12146">
    <property type="entry name" value="Hydrolase_4"/>
    <property type="match status" value="1"/>
</dbReference>
<feature type="domain" description="Serine aminopeptidase S33" evidence="2">
    <location>
        <begin position="86"/>
        <end position="294"/>
    </location>
</feature>
<evidence type="ECO:0000313" key="4">
    <source>
        <dbReference type="Proteomes" id="UP000198323"/>
    </source>
</evidence>
<dbReference type="Gene3D" id="3.40.50.1820">
    <property type="entry name" value="alpha/beta hydrolase"/>
    <property type="match status" value="1"/>
</dbReference>
<dbReference type="STRING" id="9009.A0A226MZX9"/>
<dbReference type="InterPro" id="IPR000073">
    <property type="entry name" value="AB_hydrolase_1"/>
</dbReference>
<dbReference type="EMBL" id="MCFN01000321">
    <property type="protein sequence ID" value="OXB60549.1"/>
    <property type="molecule type" value="Genomic_DNA"/>
</dbReference>
<protein>
    <recommendedName>
        <fullName evidence="2">Serine aminopeptidase S33 domain-containing protein</fullName>
    </recommendedName>
</protein>
<comment type="caution">
    <text evidence="3">The sequence shown here is derived from an EMBL/GenBank/DDBJ whole genome shotgun (WGS) entry which is preliminary data.</text>
</comment>
<reference evidence="3 4" key="1">
    <citation type="submission" date="2016-07" db="EMBL/GenBank/DDBJ databases">
        <title>Disparate Historic Effective Population Sizes Predicted by Modern Levels of Genome Diversity for the Scaled Quail (Callipepla squamata) and the Northern Bobwhite (Colinus virginianus): Inferences from First and Second Generation Draft Genome Assemblies for Sympatric New World Quail.</title>
        <authorList>
            <person name="Oldeschulte D.L."/>
            <person name="Halley Y.A."/>
            <person name="Bhattarai E.K."/>
            <person name="Brashear W.A."/>
            <person name="Hill J."/>
            <person name="Metz R.P."/>
            <person name="Johnson C.D."/>
            <person name="Rollins D."/>
            <person name="Peterson M.J."/>
            <person name="Bickhart D.M."/>
            <person name="Decker J.E."/>
            <person name="Seabury C.M."/>
        </authorList>
    </citation>
    <scope>NUCLEOTIDE SEQUENCE [LARGE SCALE GENOMIC DNA]</scope>
    <source>
        <strain evidence="3 4">Texas</strain>
        <tissue evidence="3">Leg muscle</tissue>
    </source>
</reference>
<evidence type="ECO:0000256" key="1">
    <source>
        <dbReference type="SAM" id="SignalP"/>
    </source>
</evidence>
<feature type="signal peptide" evidence="1">
    <location>
        <begin position="1"/>
        <end position="18"/>
    </location>
</feature>
<evidence type="ECO:0000313" key="3">
    <source>
        <dbReference type="EMBL" id="OXB60549.1"/>
    </source>
</evidence>
<dbReference type="OrthoDB" id="19657at2759"/>
<keyword evidence="1" id="KW-0732">Signal</keyword>
<dbReference type="GO" id="GO:0017171">
    <property type="term" value="F:serine hydrolase activity"/>
    <property type="evidence" value="ECO:0007669"/>
    <property type="project" value="TreeGrafter"/>
</dbReference>
<evidence type="ECO:0000259" key="2">
    <source>
        <dbReference type="Pfam" id="PF12146"/>
    </source>
</evidence>
<dbReference type="AlphaFoldDB" id="A0A226MZX9"/>
<dbReference type="PRINTS" id="PR00111">
    <property type="entry name" value="ABHYDROLASE"/>
</dbReference>
<name>A0A226MZX9_CALSU</name>
<dbReference type="InterPro" id="IPR029058">
    <property type="entry name" value="AB_hydrolase_fold"/>
</dbReference>
<dbReference type="Proteomes" id="UP000198323">
    <property type="component" value="Unassembled WGS sequence"/>
</dbReference>
<feature type="chain" id="PRO_5011991183" description="Serine aminopeptidase S33 domain-containing protein" evidence="1">
    <location>
        <begin position="19"/>
        <end position="310"/>
    </location>
</feature>
<keyword evidence="4" id="KW-1185">Reference proteome</keyword>